<dbReference type="PANTHER" id="PTHR14289:SF16">
    <property type="entry name" value="POLYMERASE DELTA-INTERACTING PROTEIN 2"/>
    <property type="match status" value="1"/>
</dbReference>
<dbReference type="InterPro" id="IPR036767">
    <property type="entry name" value="ApaG_sf"/>
</dbReference>
<name>A0ABW8NMP6_9GAMM</name>
<dbReference type="InterPro" id="IPR023065">
    <property type="entry name" value="Uncharacterised_ApaG"/>
</dbReference>
<dbReference type="Pfam" id="PF04379">
    <property type="entry name" value="DUF525"/>
    <property type="match status" value="1"/>
</dbReference>
<protein>
    <recommendedName>
        <fullName evidence="1 2">Protein ApaG</fullName>
    </recommendedName>
</protein>
<evidence type="ECO:0000256" key="1">
    <source>
        <dbReference type="ARBA" id="ARBA00017693"/>
    </source>
</evidence>
<keyword evidence="5" id="KW-1185">Reference proteome</keyword>
<proteinExistence type="inferred from homology"/>
<organism evidence="4 5">
    <name type="scientific">Oceanobacter antarcticus</name>
    <dbReference type="NCBI Taxonomy" id="3133425"/>
    <lineage>
        <taxon>Bacteria</taxon>
        <taxon>Pseudomonadati</taxon>
        <taxon>Pseudomonadota</taxon>
        <taxon>Gammaproteobacteria</taxon>
        <taxon>Oceanospirillales</taxon>
        <taxon>Oceanospirillaceae</taxon>
        <taxon>Oceanobacter</taxon>
    </lineage>
</organism>
<dbReference type="SUPFAM" id="SSF110069">
    <property type="entry name" value="ApaG-like"/>
    <property type="match status" value="1"/>
</dbReference>
<evidence type="ECO:0000313" key="4">
    <source>
        <dbReference type="EMBL" id="MFK4754264.1"/>
    </source>
</evidence>
<evidence type="ECO:0000259" key="3">
    <source>
        <dbReference type="PROSITE" id="PS51087"/>
    </source>
</evidence>
<feature type="domain" description="ApaG" evidence="3">
    <location>
        <begin position="1"/>
        <end position="125"/>
    </location>
</feature>
<accession>A0ABW8NMP6</accession>
<dbReference type="HAMAP" id="MF_00791">
    <property type="entry name" value="ApaG"/>
    <property type="match status" value="1"/>
</dbReference>
<evidence type="ECO:0000256" key="2">
    <source>
        <dbReference type="HAMAP-Rule" id="MF_00791"/>
    </source>
</evidence>
<dbReference type="PROSITE" id="PS51087">
    <property type="entry name" value="APAG"/>
    <property type="match status" value="1"/>
</dbReference>
<gene>
    <name evidence="2 4" type="primary">apaG</name>
    <name evidence="4" type="ORF">WG929_17775</name>
</gene>
<sequence>MGLSECIRVTVLPEYLEEQSDPEDERFVFSYQVCISNQGDQGATLKTRHWFITNGNGDIQEVKGEGVVGEQPNIAPQQQFDYTSGAVLSTPVGSMRGYYVMEADDGTLFHATIPVFTLATTYALN</sequence>
<dbReference type="NCBIfam" id="NF003967">
    <property type="entry name" value="PRK05461.1"/>
    <property type="match status" value="1"/>
</dbReference>
<dbReference type="InterPro" id="IPR007474">
    <property type="entry name" value="ApaG_domain"/>
</dbReference>
<comment type="caution">
    <text evidence="4">The sequence shown here is derived from an EMBL/GenBank/DDBJ whole genome shotgun (WGS) entry which is preliminary data.</text>
</comment>
<evidence type="ECO:0000313" key="5">
    <source>
        <dbReference type="Proteomes" id="UP001620597"/>
    </source>
</evidence>
<reference evidence="4 5" key="1">
    <citation type="submission" date="2024-03" db="EMBL/GenBank/DDBJ databases">
        <title>High-quality draft genome sequence of Oceanobacter sp. wDCs-4.</title>
        <authorList>
            <person name="Dong C."/>
        </authorList>
    </citation>
    <scope>NUCLEOTIDE SEQUENCE [LARGE SCALE GENOMIC DNA]</scope>
    <source>
        <strain evidence="5">wDCs-4</strain>
    </source>
</reference>
<dbReference type="EMBL" id="JBBKTX010000027">
    <property type="protein sequence ID" value="MFK4754264.1"/>
    <property type="molecule type" value="Genomic_DNA"/>
</dbReference>
<dbReference type="RefSeq" id="WP_369857016.1">
    <property type="nucleotide sequence ID" value="NZ_JBBKTX010000027.1"/>
</dbReference>
<dbReference type="Gene3D" id="2.60.40.1470">
    <property type="entry name" value="ApaG domain"/>
    <property type="match status" value="1"/>
</dbReference>
<dbReference type="Proteomes" id="UP001620597">
    <property type="component" value="Unassembled WGS sequence"/>
</dbReference>
<dbReference type="PANTHER" id="PTHR14289">
    <property type="entry name" value="F-BOX ONLY PROTEIN 3"/>
    <property type="match status" value="1"/>
</dbReference>